<keyword evidence="3" id="KW-1185">Reference proteome</keyword>
<dbReference type="Proteomes" id="UP001497392">
    <property type="component" value="Unassembled WGS sequence"/>
</dbReference>
<sequence>MARNVPAGYARPRAAILQEDDNQGPPQQAQRNNNNGNAGGSWARISLLMVILGIVILPPIVYYTAQYCSSATTPVPALITVCSWLTLLSPQEWVTVRKVFWIAMIALLAVMKGVSEWRNGSTPLSIAAAVIYLLLQDSFWYDLRFG</sequence>
<organism evidence="2 3">
    <name type="scientific">Coccomyxa viridis</name>
    <dbReference type="NCBI Taxonomy" id="1274662"/>
    <lineage>
        <taxon>Eukaryota</taxon>
        <taxon>Viridiplantae</taxon>
        <taxon>Chlorophyta</taxon>
        <taxon>core chlorophytes</taxon>
        <taxon>Trebouxiophyceae</taxon>
        <taxon>Trebouxiophyceae incertae sedis</taxon>
        <taxon>Coccomyxaceae</taxon>
        <taxon>Coccomyxa</taxon>
    </lineage>
</organism>
<protein>
    <submittedName>
        <fullName evidence="2">G7608 protein</fullName>
    </submittedName>
</protein>
<proteinExistence type="predicted"/>
<dbReference type="EMBL" id="CAXHTA020000011">
    <property type="protein sequence ID" value="CAL5224852.1"/>
    <property type="molecule type" value="Genomic_DNA"/>
</dbReference>
<keyword evidence="1" id="KW-0812">Transmembrane</keyword>
<feature type="transmembrane region" description="Helical" evidence="1">
    <location>
        <begin position="121"/>
        <end position="141"/>
    </location>
</feature>
<comment type="caution">
    <text evidence="2">The sequence shown here is derived from an EMBL/GenBank/DDBJ whole genome shotgun (WGS) entry which is preliminary data.</text>
</comment>
<name>A0ABP1G4X8_9CHLO</name>
<keyword evidence="1" id="KW-0472">Membrane</keyword>
<feature type="transmembrane region" description="Helical" evidence="1">
    <location>
        <begin position="45"/>
        <end position="65"/>
    </location>
</feature>
<evidence type="ECO:0000313" key="2">
    <source>
        <dbReference type="EMBL" id="CAL5224852.1"/>
    </source>
</evidence>
<accession>A0ABP1G4X8</accession>
<feature type="transmembrane region" description="Helical" evidence="1">
    <location>
        <begin position="99"/>
        <end position="115"/>
    </location>
</feature>
<reference evidence="2 3" key="1">
    <citation type="submission" date="2024-06" db="EMBL/GenBank/DDBJ databases">
        <authorList>
            <person name="Kraege A."/>
            <person name="Thomma B."/>
        </authorList>
    </citation>
    <scope>NUCLEOTIDE SEQUENCE [LARGE SCALE GENOMIC DNA]</scope>
</reference>
<gene>
    <name evidence="2" type="primary">g7608</name>
    <name evidence="2" type="ORF">VP750_LOCUS6511</name>
</gene>
<evidence type="ECO:0000313" key="3">
    <source>
        <dbReference type="Proteomes" id="UP001497392"/>
    </source>
</evidence>
<keyword evidence="1" id="KW-1133">Transmembrane helix</keyword>
<evidence type="ECO:0000256" key="1">
    <source>
        <dbReference type="SAM" id="Phobius"/>
    </source>
</evidence>